<sequence length="97" mass="10841">MTFDLAAARNTIFLKGLLEHPELKKPSIDLYFPEELPLRTQILNQLPPQLGENCALLQMTIVSVLFYCSQIISCLSHRPGLQNEALLQSALASTVIF</sequence>
<keyword evidence="2" id="KW-1185">Reference proteome</keyword>
<protein>
    <submittedName>
        <fullName evidence="1">Uncharacterized protein</fullName>
    </submittedName>
</protein>
<reference evidence="1" key="1">
    <citation type="submission" date="2020-08" db="EMBL/GenBank/DDBJ databases">
        <title>Multicomponent nature underlies the extraordinary mechanical properties of spider dragline silk.</title>
        <authorList>
            <person name="Kono N."/>
            <person name="Nakamura H."/>
            <person name="Mori M."/>
            <person name="Yoshida Y."/>
            <person name="Ohtoshi R."/>
            <person name="Malay A.D."/>
            <person name="Moran D.A.P."/>
            <person name="Tomita M."/>
            <person name="Numata K."/>
            <person name="Arakawa K."/>
        </authorList>
    </citation>
    <scope>NUCLEOTIDE SEQUENCE</scope>
</reference>
<organism evidence="1 2">
    <name type="scientific">Nephila pilipes</name>
    <name type="common">Giant wood spider</name>
    <name type="synonym">Nephila maculata</name>
    <dbReference type="NCBI Taxonomy" id="299642"/>
    <lineage>
        <taxon>Eukaryota</taxon>
        <taxon>Metazoa</taxon>
        <taxon>Ecdysozoa</taxon>
        <taxon>Arthropoda</taxon>
        <taxon>Chelicerata</taxon>
        <taxon>Arachnida</taxon>
        <taxon>Araneae</taxon>
        <taxon>Araneomorphae</taxon>
        <taxon>Entelegynae</taxon>
        <taxon>Araneoidea</taxon>
        <taxon>Nephilidae</taxon>
        <taxon>Nephila</taxon>
    </lineage>
</organism>
<proteinExistence type="predicted"/>
<dbReference type="EMBL" id="BMAW01099003">
    <property type="protein sequence ID" value="GFS87820.1"/>
    <property type="molecule type" value="Genomic_DNA"/>
</dbReference>
<name>A0A8X6N0Y4_NEPPI</name>
<comment type="caution">
    <text evidence="1">The sequence shown here is derived from an EMBL/GenBank/DDBJ whole genome shotgun (WGS) entry which is preliminary data.</text>
</comment>
<evidence type="ECO:0000313" key="1">
    <source>
        <dbReference type="EMBL" id="GFS87820.1"/>
    </source>
</evidence>
<gene>
    <name evidence="1" type="ORF">NPIL_595501</name>
</gene>
<dbReference type="AlphaFoldDB" id="A0A8X6N0Y4"/>
<evidence type="ECO:0000313" key="2">
    <source>
        <dbReference type="Proteomes" id="UP000887013"/>
    </source>
</evidence>
<dbReference type="Proteomes" id="UP000887013">
    <property type="component" value="Unassembled WGS sequence"/>
</dbReference>
<accession>A0A8X6N0Y4</accession>